<comment type="caution">
    <text evidence="2">The sequence shown here is derived from an EMBL/GenBank/DDBJ whole genome shotgun (WGS) entry which is preliminary data.</text>
</comment>
<accession>A0A956SCB2</accession>
<gene>
    <name evidence="2" type="ORF">KDA27_05140</name>
</gene>
<dbReference type="CDD" id="cd06587">
    <property type="entry name" value="VOC"/>
    <property type="match status" value="1"/>
</dbReference>
<dbReference type="InterPro" id="IPR004360">
    <property type="entry name" value="Glyas_Fos-R_dOase_dom"/>
</dbReference>
<dbReference type="PANTHER" id="PTHR33993:SF14">
    <property type="entry name" value="GB|AAF24581.1"/>
    <property type="match status" value="1"/>
</dbReference>
<protein>
    <submittedName>
        <fullName evidence="2">VOC family protein</fullName>
    </submittedName>
</protein>
<evidence type="ECO:0000313" key="2">
    <source>
        <dbReference type="EMBL" id="MCA9755166.1"/>
    </source>
</evidence>
<reference evidence="2" key="2">
    <citation type="journal article" date="2021" name="Microbiome">
        <title>Successional dynamics and alternative stable states in a saline activated sludge microbial community over 9 years.</title>
        <authorList>
            <person name="Wang Y."/>
            <person name="Ye J."/>
            <person name="Ju F."/>
            <person name="Liu L."/>
            <person name="Boyd J.A."/>
            <person name="Deng Y."/>
            <person name="Parks D.H."/>
            <person name="Jiang X."/>
            <person name="Yin X."/>
            <person name="Woodcroft B.J."/>
            <person name="Tyson G.W."/>
            <person name="Hugenholtz P."/>
            <person name="Polz M.F."/>
            <person name="Zhang T."/>
        </authorList>
    </citation>
    <scope>NUCLEOTIDE SEQUENCE</scope>
    <source>
        <strain evidence="2">HKST-UBA02</strain>
    </source>
</reference>
<dbReference type="PROSITE" id="PS51819">
    <property type="entry name" value="VOC"/>
    <property type="match status" value="1"/>
</dbReference>
<name>A0A956SCB2_UNCEI</name>
<dbReference type="PANTHER" id="PTHR33993">
    <property type="entry name" value="GLYOXALASE-RELATED"/>
    <property type="match status" value="1"/>
</dbReference>
<dbReference type="SUPFAM" id="SSF54593">
    <property type="entry name" value="Glyoxalase/Bleomycin resistance protein/Dihydroxybiphenyl dioxygenase"/>
    <property type="match status" value="1"/>
</dbReference>
<dbReference type="InterPro" id="IPR052164">
    <property type="entry name" value="Anthracycline_SecMetBiosynth"/>
</dbReference>
<dbReference type="EMBL" id="JAGQHS010000017">
    <property type="protein sequence ID" value="MCA9755166.1"/>
    <property type="molecule type" value="Genomic_DNA"/>
</dbReference>
<dbReference type="InterPro" id="IPR029068">
    <property type="entry name" value="Glyas_Bleomycin-R_OHBP_Dase"/>
</dbReference>
<evidence type="ECO:0000259" key="1">
    <source>
        <dbReference type="PROSITE" id="PS51819"/>
    </source>
</evidence>
<dbReference type="Gene3D" id="3.10.180.10">
    <property type="entry name" value="2,3-Dihydroxybiphenyl 1,2-Dioxygenase, domain 1"/>
    <property type="match status" value="1"/>
</dbReference>
<dbReference type="Proteomes" id="UP000739538">
    <property type="component" value="Unassembled WGS sequence"/>
</dbReference>
<dbReference type="Pfam" id="PF00903">
    <property type="entry name" value="Glyoxalase"/>
    <property type="match status" value="1"/>
</dbReference>
<proteinExistence type="predicted"/>
<dbReference type="InterPro" id="IPR037523">
    <property type="entry name" value="VOC_core"/>
</dbReference>
<organism evidence="2 3">
    <name type="scientific">Eiseniibacteriota bacterium</name>
    <dbReference type="NCBI Taxonomy" id="2212470"/>
    <lineage>
        <taxon>Bacteria</taxon>
        <taxon>Candidatus Eiseniibacteriota</taxon>
    </lineage>
</organism>
<reference evidence="2" key="1">
    <citation type="submission" date="2020-04" db="EMBL/GenBank/DDBJ databases">
        <authorList>
            <person name="Zhang T."/>
        </authorList>
    </citation>
    <scope>NUCLEOTIDE SEQUENCE</scope>
    <source>
        <strain evidence="2">HKST-UBA02</strain>
    </source>
</reference>
<evidence type="ECO:0000313" key="3">
    <source>
        <dbReference type="Proteomes" id="UP000739538"/>
    </source>
</evidence>
<sequence length="129" mass="14082">MGSLHPPSDGPLARARARILFVHTYDLDTMVAFYRDTLGLRVSAESAGAFAFLALPDGEFQLALYPGRTGPRENAPHWFLMIDVEDLGRVVDRLVEAGVTIGPIEEVPFGRAATVVDPEGNRIELHEPA</sequence>
<feature type="domain" description="VOC" evidence="1">
    <location>
        <begin position="16"/>
        <end position="128"/>
    </location>
</feature>
<dbReference type="AlphaFoldDB" id="A0A956SCB2"/>